<gene>
    <name evidence="3" type="ORF">Poly51_06790</name>
</gene>
<proteinExistence type="predicted"/>
<keyword evidence="1" id="KW-0732">Signal</keyword>
<accession>A0A5C6FII3</accession>
<dbReference type="OrthoDB" id="291905at2"/>
<organism evidence="3 4">
    <name type="scientific">Rubripirellula tenax</name>
    <dbReference type="NCBI Taxonomy" id="2528015"/>
    <lineage>
        <taxon>Bacteria</taxon>
        <taxon>Pseudomonadati</taxon>
        <taxon>Planctomycetota</taxon>
        <taxon>Planctomycetia</taxon>
        <taxon>Pirellulales</taxon>
        <taxon>Pirellulaceae</taxon>
        <taxon>Rubripirellula</taxon>
    </lineage>
</organism>
<dbReference type="Proteomes" id="UP000318288">
    <property type="component" value="Unassembled WGS sequence"/>
</dbReference>
<feature type="signal peptide" evidence="1">
    <location>
        <begin position="1"/>
        <end position="21"/>
    </location>
</feature>
<feature type="domain" description="Ice-binding protein C-terminal" evidence="2">
    <location>
        <begin position="283"/>
        <end position="306"/>
    </location>
</feature>
<evidence type="ECO:0000313" key="4">
    <source>
        <dbReference type="Proteomes" id="UP000318288"/>
    </source>
</evidence>
<name>A0A5C6FII3_9BACT</name>
<dbReference type="InterPro" id="IPR013424">
    <property type="entry name" value="Ice-binding_C"/>
</dbReference>
<keyword evidence="4" id="KW-1185">Reference proteome</keyword>
<sequence precursor="true">MKKLMLAFLGIGLCYSPSICSADVIFSHDFDGGVAGAVNAAADLGSPSIGTFAIEGSPATYGFISAGVDRAFTTGNDANTRNTIPAANGPLGTAFEASAGTSFGGTAATNRLYANFAPANITNGYGAVTTFDVGAFGTQNSGAFKALNVRGLSSGGDEVFEAWIGFGSGNGTRFVYAREAGDTTYLRTASTAGTPAGTLVYDNIGGGWIGTNNTSKPGGLETLTISVLDGLVTYGLSGGTAGSTLTFGQNSAATDLSQLEFSSVNFNQGGNSGFWLDNLTVVAVPEPSSIALVGLAGLGYVVRRRRRA</sequence>
<dbReference type="NCBIfam" id="TIGR02595">
    <property type="entry name" value="PEP_CTERM"/>
    <property type="match status" value="1"/>
</dbReference>
<evidence type="ECO:0000256" key="1">
    <source>
        <dbReference type="SAM" id="SignalP"/>
    </source>
</evidence>
<dbReference type="EMBL" id="SJPW01000001">
    <property type="protein sequence ID" value="TWU60403.1"/>
    <property type="molecule type" value="Genomic_DNA"/>
</dbReference>
<protein>
    <recommendedName>
        <fullName evidence="2">Ice-binding protein C-terminal domain-containing protein</fullName>
    </recommendedName>
</protein>
<evidence type="ECO:0000259" key="2">
    <source>
        <dbReference type="Pfam" id="PF07589"/>
    </source>
</evidence>
<feature type="chain" id="PRO_5022731676" description="Ice-binding protein C-terminal domain-containing protein" evidence="1">
    <location>
        <begin position="22"/>
        <end position="308"/>
    </location>
</feature>
<dbReference type="AlphaFoldDB" id="A0A5C6FII3"/>
<comment type="caution">
    <text evidence="3">The sequence shown here is derived from an EMBL/GenBank/DDBJ whole genome shotgun (WGS) entry which is preliminary data.</text>
</comment>
<reference evidence="3 4" key="1">
    <citation type="submission" date="2019-02" db="EMBL/GenBank/DDBJ databases">
        <title>Deep-cultivation of Planctomycetes and their phenomic and genomic characterization uncovers novel biology.</title>
        <authorList>
            <person name="Wiegand S."/>
            <person name="Jogler M."/>
            <person name="Boedeker C."/>
            <person name="Pinto D."/>
            <person name="Vollmers J."/>
            <person name="Rivas-Marin E."/>
            <person name="Kohn T."/>
            <person name="Peeters S.H."/>
            <person name="Heuer A."/>
            <person name="Rast P."/>
            <person name="Oberbeckmann S."/>
            <person name="Bunk B."/>
            <person name="Jeske O."/>
            <person name="Meyerdierks A."/>
            <person name="Storesund J.E."/>
            <person name="Kallscheuer N."/>
            <person name="Luecker S."/>
            <person name="Lage O.M."/>
            <person name="Pohl T."/>
            <person name="Merkel B.J."/>
            <person name="Hornburger P."/>
            <person name="Mueller R.-W."/>
            <person name="Bruemmer F."/>
            <person name="Labrenz M."/>
            <person name="Spormann A.M."/>
            <person name="Op Den Camp H."/>
            <person name="Overmann J."/>
            <person name="Amann R."/>
            <person name="Jetten M.S.M."/>
            <person name="Mascher T."/>
            <person name="Medema M.H."/>
            <person name="Devos D.P."/>
            <person name="Kaster A.-K."/>
            <person name="Ovreas L."/>
            <person name="Rohde M."/>
            <person name="Galperin M.Y."/>
            <person name="Jogler C."/>
        </authorList>
    </citation>
    <scope>NUCLEOTIDE SEQUENCE [LARGE SCALE GENOMIC DNA]</scope>
    <source>
        <strain evidence="3 4">Poly51</strain>
    </source>
</reference>
<dbReference type="Pfam" id="PF07589">
    <property type="entry name" value="PEP-CTERM"/>
    <property type="match status" value="1"/>
</dbReference>
<evidence type="ECO:0000313" key="3">
    <source>
        <dbReference type="EMBL" id="TWU60403.1"/>
    </source>
</evidence>